<dbReference type="RefSeq" id="WP_151903076.1">
    <property type="nucleotide sequence ID" value="NZ_CP045032.1"/>
</dbReference>
<dbReference type="GO" id="GO:0004564">
    <property type="term" value="F:beta-fructofuranosidase activity"/>
    <property type="evidence" value="ECO:0007669"/>
    <property type="project" value="UniProtKB-EC"/>
</dbReference>
<proteinExistence type="inferred from homology"/>
<dbReference type="InterPro" id="IPR051214">
    <property type="entry name" value="GH32_Enzymes"/>
</dbReference>
<keyword evidence="4 5" id="KW-0326">Glycosidase</keyword>
<feature type="domain" description="Glycosyl hydrolase family 32 C-terminal" evidence="7">
    <location>
        <begin position="396"/>
        <end position="452"/>
    </location>
</feature>
<dbReference type="SUPFAM" id="SSF49899">
    <property type="entry name" value="Concanavalin A-like lectins/glucanases"/>
    <property type="match status" value="1"/>
</dbReference>
<evidence type="ECO:0000256" key="2">
    <source>
        <dbReference type="ARBA" id="ARBA00012758"/>
    </source>
</evidence>
<dbReference type="InterPro" id="IPR023296">
    <property type="entry name" value="Glyco_hydro_beta-prop_sf"/>
</dbReference>
<dbReference type="PANTHER" id="PTHR43101">
    <property type="entry name" value="BETA-FRUCTOSIDASE"/>
    <property type="match status" value="1"/>
</dbReference>
<gene>
    <name evidence="8" type="ORF">CUROG_06975</name>
</gene>
<protein>
    <recommendedName>
        <fullName evidence="2">beta-fructofuranosidase</fullName>
        <ecNumber evidence="2">3.2.1.26</ecNumber>
    </recommendedName>
</protein>
<dbReference type="OrthoDB" id="9776657at2"/>
<dbReference type="Gene3D" id="2.60.120.560">
    <property type="entry name" value="Exo-inulinase, domain 1"/>
    <property type="match status" value="1"/>
</dbReference>
<dbReference type="InterPro" id="IPR013320">
    <property type="entry name" value="ConA-like_dom_sf"/>
</dbReference>
<dbReference type="Gene3D" id="2.115.10.20">
    <property type="entry name" value="Glycosyl hydrolase domain, family 43"/>
    <property type="match status" value="1"/>
</dbReference>
<dbReference type="EMBL" id="CP045032">
    <property type="protein sequence ID" value="QFQ02750.1"/>
    <property type="molecule type" value="Genomic_DNA"/>
</dbReference>
<dbReference type="AlphaFoldDB" id="A0A5J6ZD00"/>
<dbReference type="KEGG" id="cuo:CUROG_06975"/>
<reference evidence="9" key="1">
    <citation type="submission" date="2019-10" db="EMBL/GenBank/DDBJ databases">
        <title>Complete genome sequence of Corynebacterium urogenitalis DSM 108747, isolated from the genital tract of a cow.</title>
        <authorList>
            <person name="Ruckert C."/>
            <person name="Ballas P."/>
            <person name="Wagener K."/>
            <person name="Drillich M."/>
            <person name="Kaempfer P."/>
            <person name="Busse H.-J."/>
            <person name="Ehling-Schulz M."/>
        </authorList>
    </citation>
    <scope>NUCLEOTIDE SEQUENCE [LARGE SCALE GENOMIC DNA]</scope>
    <source>
        <strain evidence="9">LMM 1652</strain>
    </source>
</reference>
<keyword evidence="9" id="KW-1185">Reference proteome</keyword>
<evidence type="ECO:0000256" key="3">
    <source>
        <dbReference type="ARBA" id="ARBA00022801"/>
    </source>
</evidence>
<evidence type="ECO:0000313" key="9">
    <source>
        <dbReference type="Proteomes" id="UP000326711"/>
    </source>
</evidence>
<keyword evidence="3 5" id="KW-0378">Hydrolase</keyword>
<dbReference type="Pfam" id="PF08244">
    <property type="entry name" value="Glyco_hydro_32C"/>
    <property type="match status" value="1"/>
</dbReference>
<dbReference type="InterPro" id="IPR013148">
    <property type="entry name" value="Glyco_hydro_32_N"/>
</dbReference>
<evidence type="ECO:0000313" key="8">
    <source>
        <dbReference type="EMBL" id="QFQ02750.1"/>
    </source>
</evidence>
<sequence>MSTTSPTENQAQTHRQRPELHVTAELGVLEAPAGAVLANGNIHVFHQFRPRANEGSRWAHQVASEVPYDWDVCDDVLTPEGDEVDVLAGSSVPLDADPSCAPEDRGAVELFFVTSTADGAPHDNAELLGNRIHHGERGQRRFTVQRALIPDLSELVDVSDDPTPADPRVRRLGPIEIDDSKYPLPGDLVTPSVIWHRDSWLMVALSLEGESDAKIVKLRSHDRQHWRVEGALELSSNANVPAGRPFAPRIITLTDDATGEQKDVLFITYVAEGSDSDEVVGYVVGKLGGAHFEVTTPWTTFDFGHDFTRPRVVQADNPVIFGLVGAHPSYEGQWANCLSSPRFLSLVDGHLYQDVVGTPRAVKGYSDRALIWTGQLDTEQGEVAVDVLDKDGQRIVRVSHSATSVTVTRGEGDSAVAQLEPTDDSSTLTIFVDGPVCEVFADGGATSLTSAIPAHRRVSKFDATVSGGAAITHSMVTVGQDLLRSRAGLDSPEAQERFMAEALVADREVAEGLVDED</sequence>
<dbReference type="Proteomes" id="UP000326711">
    <property type="component" value="Chromosome"/>
</dbReference>
<dbReference type="PANTHER" id="PTHR43101:SF1">
    <property type="entry name" value="BETA-FRUCTOSIDASE"/>
    <property type="match status" value="1"/>
</dbReference>
<dbReference type="GO" id="GO:0005975">
    <property type="term" value="P:carbohydrate metabolic process"/>
    <property type="evidence" value="ECO:0007669"/>
    <property type="project" value="InterPro"/>
</dbReference>
<comment type="similarity">
    <text evidence="1 5">Belongs to the glycosyl hydrolase 32 family.</text>
</comment>
<evidence type="ECO:0000256" key="5">
    <source>
        <dbReference type="RuleBase" id="RU362110"/>
    </source>
</evidence>
<dbReference type="SMART" id="SM00640">
    <property type="entry name" value="Glyco_32"/>
    <property type="match status" value="1"/>
</dbReference>
<evidence type="ECO:0000259" key="6">
    <source>
        <dbReference type="Pfam" id="PF00251"/>
    </source>
</evidence>
<dbReference type="Pfam" id="PF00251">
    <property type="entry name" value="Glyco_hydro_32N"/>
    <property type="match status" value="1"/>
</dbReference>
<evidence type="ECO:0000259" key="7">
    <source>
        <dbReference type="Pfam" id="PF08244"/>
    </source>
</evidence>
<name>A0A5J6ZD00_9CORY</name>
<evidence type="ECO:0000256" key="1">
    <source>
        <dbReference type="ARBA" id="ARBA00009902"/>
    </source>
</evidence>
<dbReference type="InterPro" id="IPR013189">
    <property type="entry name" value="Glyco_hydro_32_C"/>
</dbReference>
<dbReference type="InterPro" id="IPR001362">
    <property type="entry name" value="Glyco_hydro_32"/>
</dbReference>
<evidence type="ECO:0000256" key="4">
    <source>
        <dbReference type="ARBA" id="ARBA00023295"/>
    </source>
</evidence>
<accession>A0A5J6ZD00</accession>
<dbReference type="SUPFAM" id="SSF75005">
    <property type="entry name" value="Arabinanase/levansucrase/invertase"/>
    <property type="match status" value="1"/>
</dbReference>
<feature type="domain" description="Glycosyl hydrolase family 32 N-terminal" evidence="6">
    <location>
        <begin position="191"/>
        <end position="353"/>
    </location>
</feature>
<organism evidence="8 9">
    <name type="scientific">Corynebacterium urogenitale</name>
    <dbReference type="NCBI Taxonomy" id="2487892"/>
    <lineage>
        <taxon>Bacteria</taxon>
        <taxon>Bacillati</taxon>
        <taxon>Actinomycetota</taxon>
        <taxon>Actinomycetes</taxon>
        <taxon>Mycobacteriales</taxon>
        <taxon>Corynebacteriaceae</taxon>
        <taxon>Corynebacterium</taxon>
    </lineage>
</organism>
<dbReference type="EC" id="3.2.1.26" evidence="2"/>